<evidence type="ECO:0000256" key="4">
    <source>
        <dbReference type="ARBA" id="ARBA00022553"/>
    </source>
</evidence>
<name>A0A7J7VX42_MYOMY</name>
<feature type="domain" description="RIIa" evidence="13">
    <location>
        <begin position="12"/>
        <end position="49"/>
    </location>
</feature>
<dbReference type="InterPro" id="IPR003117">
    <property type="entry name" value="cAMP_dep_PK_reg_su_I/II_a/b"/>
</dbReference>
<keyword evidence="9" id="KW-0206">Cytoskeleton</keyword>
<feature type="compositionally biased region" description="Pro residues" evidence="12">
    <location>
        <begin position="612"/>
        <end position="622"/>
    </location>
</feature>
<feature type="compositionally biased region" description="Basic and acidic residues" evidence="12">
    <location>
        <begin position="96"/>
        <end position="107"/>
    </location>
</feature>
<gene>
    <name evidence="14" type="ORF">mMyoMyo1_001963</name>
</gene>
<feature type="region of interest" description="Disordered" evidence="12">
    <location>
        <begin position="419"/>
        <end position="646"/>
    </location>
</feature>
<feature type="region of interest" description="Disordered" evidence="12">
    <location>
        <begin position="88"/>
        <end position="107"/>
    </location>
</feature>
<keyword evidence="8" id="KW-0969">Cilium</keyword>
<keyword evidence="6" id="KW-0106">Calcium</keyword>
<evidence type="ECO:0000256" key="11">
    <source>
        <dbReference type="ARBA" id="ARBA00071650"/>
    </source>
</evidence>
<evidence type="ECO:0000259" key="13">
    <source>
        <dbReference type="SMART" id="SM00394"/>
    </source>
</evidence>
<dbReference type="SMART" id="SM00394">
    <property type="entry name" value="RIIa"/>
    <property type="match status" value="1"/>
</dbReference>
<feature type="region of interest" description="Disordered" evidence="12">
    <location>
        <begin position="246"/>
        <end position="294"/>
    </location>
</feature>
<feature type="compositionally biased region" description="Polar residues" evidence="12">
    <location>
        <begin position="714"/>
        <end position="723"/>
    </location>
</feature>
<dbReference type="PANTHER" id="PTHR15494:SF0">
    <property type="entry name" value="CALCIUM-BINDING TYROSINE PHOSPHORYLATION-REGULATED PROTEIN"/>
    <property type="match status" value="1"/>
</dbReference>
<keyword evidence="4" id="KW-0597">Phosphoprotein</keyword>
<evidence type="ECO:0000256" key="3">
    <source>
        <dbReference type="ARBA" id="ARBA00022490"/>
    </source>
</evidence>
<evidence type="ECO:0000256" key="1">
    <source>
        <dbReference type="ARBA" id="ARBA00004230"/>
    </source>
</evidence>
<keyword evidence="7" id="KW-0282">Flagellum</keyword>
<reference evidence="14 15" key="1">
    <citation type="journal article" date="2020" name="Nature">
        <title>Six reference-quality genomes reveal evolution of bat adaptations.</title>
        <authorList>
            <person name="Jebb D."/>
            <person name="Huang Z."/>
            <person name="Pippel M."/>
            <person name="Hughes G.M."/>
            <person name="Lavrichenko K."/>
            <person name="Devanna P."/>
            <person name="Winkler S."/>
            <person name="Jermiin L.S."/>
            <person name="Skirmuntt E.C."/>
            <person name="Katzourakis A."/>
            <person name="Burkitt-Gray L."/>
            <person name="Ray D.A."/>
            <person name="Sullivan K.A.M."/>
            <person name="Roscito J.G."/>
            <person name="Kirilenko B.M."/>
            <person name="Davalos L.M."/>
            <person name="Corthals A.P."/>
            <person name="Power M.L."/>
            <person name="Jones G."/>
            <person name="Ransome R.D."/>
            <person name="Dechmann D.K.N."/>
            <person name="Locatelli A.G."/>
            <person name="Puechmaille S.J."/>
            <person name="Fedrigo O."/>
            <person name="Jarvis E.D."/>
            <person name="Hiller M."/>
            <person name="Vernes S.C."/>
            <person name="Myers E.W."/>
            <person name="Teeling E.C."/>
        </authorList>
    </citation>
    <scope>NUCLEOTIDE SEQUENCE [LARGE SCALE GENOMIC DNA]</scope>
    <source>
        <strain evidence="14">MMyoMyo1</strain>
        <tissue evidence="14">Flight muscle</tissue>
    </source>
</reference>
<feature type="compositionally biased region" description="Low complexity" evidence="12">
    <location>
        <begin position="148"/>
        <end position="159"/>
    </location>
</feature>
<keyword evidence="3" id="KW-0963">Cytoplasm</keyword>
<feature type="region of interest" description="Disordered" evidence="12">
    <location>
        <begin position="703"/>
        <end position="734"/>
    </location>
</feature>
<evidence type="ECO:0000256" key="9">
    <source>
        <dbReference type="ARBA" id="ARBA00023212"/>
    </source>
</evidence>
<evidence type="ECO:0000313" key="14">
    <source>
        <dbReference type="EMBL" id="KAF6329659.1"/>
    </source>
</evidence>
<feature type="compositionally biased region" description="Low complexity" evidence="12">
    <location>
        <begin position="572"/>
        <end position="583"/>
    </location>
</feature>
<evidence type="ECO:0000256" key="8">
    <source>
        <dbReference type="ARBA" id="ARBA00023069"/>
    </source>
</evidence>
<dbReference type="Proteomes" id="UP000527355">
    <property type="component" value="Unassembled WGS sequence"/>
</dbReference>
<dbReference type="GO" id="GO:0005509">
    <property type="term" value="F:calcium ion binding"/>
    <property type="evidence" value="ECO:0007669"/>
    <property type="project" value="InterPro"/>
</dbReference>
<dbReference type="GO" id="GO:0005856">
    <property type="term" value="C:cytoskeleton"/>
    <property type="evidence" value="ECO:0007669"/>
    <property type="project" value="UniProtKB-SubCell"/>
</dbReference>
<evidence type="ECO:0000256" key="7">
    <source>
        <dbReference type="ARBA" id="ARBA00022846"/>
    </source>
</evidence>
<dbReference type="Pfam" id="PF02197">
    <property type="entry name" value="RIIa"/>
    <property type="match status" value="1"/>
</dbReference>
<keyword evidence="5" id="KW-0479">Metal-binding</keyword>
<dbReference type="PANTHER" id="PTHR15494">
    <property type="entry name" value="CALCIUM-BINDING TYROSINE PHOSPHORYLATION-REGULATED PROTEIN"/>
    <property type="match status" value="1"/>
</dbReference>
<evidence type="ECO:0000256" key="10">
    <source>
        <dbReference type="ARBA" id="ARBA00023273"/>
    </source>
</evidence>
<evidence type="ECO:0000313" key="15">
    <source>
        <dbReference type="Proteomes" id="UP000527355"/>
    </source>
</evidence>
<sequence>MFSTKPRLVVPYGLKTLLEGVSRAVLKTNPPNITQFAAFYFKELIVFREGNIPLDIKDLVRQFHQIKFEKWCEERTEEKKPEFIKEPGEAAAVPKEPTRVEKSTDTEEDHIFGPQLIHKTTQFPSVYAEQQPETEDTSKAVRPPKPCTPKTTPTSSPSPADVPPEFAYVPADPAQFAAQMLGNVSSTHSDQSDVLMVDVATSLPVFADEVLTSEVAEDTVVTTSVANSGERVAVQVASHSSVRVALGSKPTDDQAEPATAPSPPLQDEQDLPAFDQAPRGSWQAGTGGKATPHISSIFNDKPVIEAVTHMEQTSEEVVTAFSDHIVSLKEIEQSPPESAILVDKRVSGGPEKAEGSAELAPLEDANHPSVQVEAEATILISDTSLKGLLAQSLNPEGAAQAIGSQRSLHLEVEIIALVPGQEEDSAPPEAEAEVRPVGSGEAAQAGQEEDSAPPEAEVRPVGSGEAAQAGQEEDSAPPEAEVRPVGSGEAAQAGQEEDSAPPEAEVRPVGSGEAAQTRQEEDSAPPEAEVRPVGSGEAAEAVHSGASVTPPGGVLSPAPEGLSGPEIEPEGEAAPAPGLMEPAIATSEAGQPPPYSNTWTLYCLTDMNQPSRPSPPPAPGPFPQATLYLPNAKDLQSPPKVTSPTYVMMDDSKKAGAPPFILVGANVQEAQDWKPLPGHTVVSQSDTLKRYATVQVPIAVPADQKFQKLPRHAQSASPPSSGQEGPRPQSPVFLSLAIPVEDVAKKCSGSGDKRTPFGSYGIAGEITLTTANVRRAEP</sequence>
<organism evidence="14 15">
    <name type="scientific">Myotis myotis</name>
    <name type="common">Greater mouse-eared bat</name>
    <name type="synonym">Vespertilio myotis</name>
    <dbReference type="NCBI Taxonomy" id="51298"/>
    <lineage>
        <taxon>Eukaryota</taxon>
        <taxon>Metazoa</taxon>
        <taxon>Chordata</taxon>
        <taxon>Craniata</taxon>
        <taxon>Vertebrata</taxon>
        <taxon>Euteleostomi</taxon>
        <taxon>Mammalia</taxon>
        <taxon>Eutheria</taxon>
        <taxon>Laurasiatheria</taxon>
        <taxon>Chiroptera</taxon>
        <taxon>Yangochiroptera</taxon>
        <taxon>Vespertilionidae</taxon>
        <taxon>Myotis</taxon>
    </lineage>
</organism>
<dbReference type="InterPro" id="IPR038848">
    <property type="entry name" value="CABYR"/>
</dbReference>
<dbReference type="Gene3D" id="1.20.890.10">
    <property type="entry name" value="cAMP-dependent protein kinase regulatory subunit, dimerization-anchoring domain"/>
    <property type="match status" value="1"/>
</dbReference>
<dbReference type="AlphaFoldDB" id="A0A7J7VX42"/>
<comment type="caution">
    <text evidence="14">The sequence shown here is derived from an EMBL/GenBank/DDBJ whole genome shotgun (WGS) entry which is preliminary data.</text>
</comment>
<dbReference type="InterPro" id="IPR047579">
    <property type="entry name" value="DD_CABYR_SP17"/>
</dbReference>
<evidence type="ECO:0000256" key="12">
    <source>
        <dbReference type="SAM" id="MobiDB-lite"/>
    </source>
</evidence>
<dbReference type="GO" id="GO:0005737">
    <property type="term" value="C:cytoplasm"/>
    <property type="evidence" value="ECO:0007669"/>
    <property type="project" value="TreeGrafter"/>
</dbReference>
<keyword evidence="10" id="KW-0966">Cell projection</keyword>
<evidence type="ECO:0000256" key="2">
    <source>
        <dbReference type="ARBA" id="ARBA00004245"/>
    </source>
</evidence>
<dbReference type="FunFam" id="1.20.890.10:FF:000005">
    <property type="entry name" value="calcium-binding tyrosine phosphorylation-regulated protein isoform X1"/>
    <property type="match status" value="1"/>
</dbReference>
<dbReference type="CDD" id="cd12100">
    <property type="entry name" value="DD_CABYR_SP17"/>
    <property type="match status" value="1"/>
</dbReference>
<evidence type="ECO:0000256" key="6">
    <source>
        <dbReference type="ARBA" id="ARBA00022837"/>
    </source>
</evidence>
<comment type="subcellular location">
    <subcellularLocation>
        <location evidence="1">Cell projection</location>
        <location evidence="1">Cilium</location>
        <location evidence="1">Flagellum</location>
    </subcellularLocation>
    <subcellularLocation>
        <location evidence="2">Cytoplasm</location>
        <location evidence="2">Cytoskeleton</location>
    </subcellularLocation>
</comment>
<dbReference type="EMBL" id="JABWUV010000009">
    <property type="protein sequence ID" value="KAF6329659.1"/>
    <property type="molecule type" value="Genomic_DNA"/>
</dbReference>
<dbReference type="SUPFAM" id="SSF47391">
    <property type="entry name" value="Dimerization-anchoring domain of cAMP-dependent PK regulatory subunit"/>
    <property type="match status" value="1"/>
</dbReference>
<keyword evidence="15" id="KW-1185">Reference proteome</keyword>
<dbReference type="GO" id="GO:0048240">
    <property type="term" value="P:sperm capacitation"/>
    <property type="evidence" value="ECO:0007669"/>
    <property type="project" value="InterPro"/>
</dbReference>
<dbReference type="VEuPathDB" id="HostDB:GeneID_118663844"/>
<dbReference type="GO" id="GO:0035686">
    <property type="term" value="C:sperm fibrous sheath"/>
    <property type="evidence" value="ECO:0007669"/>
    <property type="project" value="UniProtKB-ARBA"/>
</dbReference>
<evidence type="ECO:0000256" key="5">
    <source>
        <dbReference type="ARBA" id="ARBA00022723"/>
    </source>
</evidence>
<accession>A0A7J7VX42</accession>
<protein>
    <recommendedName>
        <fullName evidence="11">Calcium-binding tyrosine phosphorylation-regulated protein</fullName>
    </recommendedName>
</protein>
<proteinExistence type="predicted"/>
<feature type="region of interest" description="Disordered" evidence="12">
    <location>
        <begin position="128"/>
        <end position="161"/>
    </location>
</feature>